<proteinExistence type="predicted"/>
<feature type="transmembrane region" description="Helical" evidence="1">
    <location>
        <begin position="18"/>
        <end position="35"/>
    </location>
</feature>
<evidence type="ECO:0000256" key="1">
    <source>
        <dbReference type="SAM" id="Phobius"/>
    </source>
</evidence>
<evidence type="ECO:0000313" key="2">
    <source>
        <dbReference type="EMBL" id="SMR71597.1"/>
    </source>
</evidence>
<reference evidence="2 3" key="1">
    <citation type="submission" date="2017-05" db="EMBL/GenBank/DDBJ databases">
        <authorList>
            <person name="Varghese N."/>
            <person name="Submissions S."/>
        </authorList>
    </citation>
    <scope>NUCLEOTIDE SEQUENCE [LARGE SCALE GENOMIC DNA]</scope>
    <source>
        <strain evidence="2 3">CGMCC 1.7287</strain>
    </source>
</reference>
<dbReference type="Proteomes" id="UP001159257">
    <property type="component" value="Unassembled WGS sequence"/>
</dbReference>
<dbReference type="EMBL" id="FXWV01000002">
    <property type="protein sequence ID" value="SMR71597.1"/>
    <property type="molecule type" value="Genomic_DNA"/>
</dbReference>
<sequence>MLFRISNRYYRRQTASHLLWMLGLIVAIIASFHYLLQASKVVDFLLPVLGVSACSAYFIKLFQHLRAGRQGYPEIHLDMEARQLAIKEGDTRVEIDISRILHLKLDYRFSQVERIQITTDEGQVLRLEGYEEMAEMVRALESLTPESKISRSRLRIR</sequence>
<name>A0ABY1RXU9_9GAMM</name>
<keyword evidence="1" id="KW-0472">Membrane</keyword>
<gene>
    <name evidence="2" type="ORF">SAMN04487964_102223</name>
</gene>
<accession>A0ABY1RXU9</accession>
<keyword evidence="1" id="KW-1133">Transmembrane helix</keyword>
<evidence type="ECO:0000313" key="3">
    <source>
        <dbReference type="Proteomes" id="UP001159257"/>
    </source>
</evidence>
<feature type="transmembrane region" description="Helical" evidence="1">
    <location>
        <begin position="41"/>
        <end position="59"/>
    </location>
</feature>
<comment type="caution">
    <text evidence="2">The sequence shown here is derived from an EMBL/GenBank/DDBJ whole genome shotgun (WGS) entry which is preliminary data.</text>
</comment>
<protein>
    <submittedName>
        <fullName evidence="2">Uncharacterized protein</fullName>
    </submittedName>
</protein>
<keyword evidence="3" id="KW-1185">Reference proteome</keyword>
<keyword evidence="1" id="KW-0812">Transmembrane</keyword>
<dbReference type="RefSeq" id="WP_239039363.1">
    <property type="nucleotide sequence ID" value="NZ_BAAAEY010000001.1"/>
</dbReference>
<organism evidence="2 3">
    <name type="scientific">Marinobacterium sediminicola</name>
    <dbReference type="NCBI Taxonomy" id="518898"/>
    <lineage>
        <taxon>Bacteria</taxon>
        <taxon>Pseudomonadati</taxon>
        <taxon>Pseudomonadota</taxon>
        <taxon>Gammaproteobacteria</taxon>
        <taxon>Oceanospirillales</taxon>
        <taxon>Oceanospirillaceae</taxon>
        <taxon>Marinobacterium</taxon>
    </lineage>
</organism>